<dbReference type="EMBL" id="CP006868">
    <property type="protein sequence ID" value="UXD22214.1"/>
    <property type="molecule type" value="Genomic_DNA"/>
</dbReference>
<keyword evidence="1" id="KW-0812">Transmembrane</keyword>
<organism evidence="2 3">
    <name type="scientific">Ignicoccus pacificus DSM 13166</name>
    <dbReference type="NCBI Taxonomy" id="940294"/>
    <lineage>
        <taxon>Archaea</taxon>
        <taxon>Thermoproteota</taxon>
        <taxon>Thermoprotei</taxon>
        <taxon>Desulfurococcales</taxon>
        <taxon>Desulfurococcaceae</taxon>
        <taxon>Ignicoccus</taxon>
    </lineage>
</organism>
<dbReference type="AlphaFoldDB" id="A0A977PL79"/>
<evidence type="ECO:0000256" key="1">
    <source>
        <dbReference type="SAM" id="Phobius"/>
    </source>
</evidence>
<protein>
    <submittedName>
        <fullName evidence="2">Uncharacterized protein</fullName>
    </submittedName>
</protein>
<dbReference type="Proteomes" id="UP001063698">
    <property type="component" value="Chromosome"/>
</dbReference>
<evidence type="ECO:0000313" key="3">
    <source>
        <dbReference type="Proteomes" id="UP001063698"/>
    </source>
</evidence>
<name>A0A977PL79_9CREN</name>
<evidence type="ECO:0000313" key="2">
    <source>
        <dbReference type="EMBL" id="UXD22214.1"/>
    </source>
</evidence>
<gene>
    <name evidence="2" type="ORF">IPA_02650</name>
</gene>
<reference evidence="2" key="1">
    <citation type="submission" date="2013-11" db="EMBL/GenBank/DDBJ databases">
        <title>Comparative genomics of Ignicoccus.</title>
        <authorList>
            <person name="Podar M."/>
        </authorList>
    </citation>
    <scope>NUCLEOTIDE SEQUENCE</scope>
    <source>
        <strain evidence="2">DSM 13166</strain>
    </source>
</reference>
<sequence length="35" mass="3742">MGLRWVRVVLLALGVGVGALAVAIWYSLKEEGEGE</sequence>
<proteinExistence type="predicted"/>
<dbReference type="KEGG" id="ipc:IPA_02650"/>
<keyword evidence="1" id="KW-1133">Transmembrane helix</keyword>
<keyword evidence="1" id="KW-0472">Membrane</keyword>
<keyword evidence="3" id="KW-1185">Reference proteome</keyword>
<feature type="transmembrane region" description="Helical" evidence="1">
    <location>
        <begin position="6"/>
        <end position="28"/>
    </location>
</feature>
<accession>A0A977PL79</accession>